<dbReference type="OrthoDB" id="9778880at2"/>
<dbReference type="InterPro" id="IPR013785">
    <property type="entry name" value="Aldolase_TIM"/>
</dbReference>
<keyword evidence="2 3" id="KW-0456">Lyase</keyword>
<dbReference type="Pfam" id="PF00701">
    <property type="entry name" value="DHDPS"/>
    <property type="match status" value="1"/>
</dbReference>
<feature type="active site" description="Proton donor/acceptor" evidence="4">
    <location>
        <position position="131"/>
    </location>
</feature>
<evidence type="ECO:0000256" key="3">
    <source>
        <dbReference type="PIRNR" id="PIRNR001365"/>
    </source>
</evidence>
<dbReference type="Gene3D" id="3.20.20.70">
    <property type="entry name" value="Aldolase class I"/>
    <property type="match status" value="1"/>
</dbReference>
<dbReference type="SMART" id="SM01130">
    <property type="entry name" value="DHDPS"/>
    <property type="match status" value="1"/>
</dbReference>
<reference evidence="6 7" key="1">
    <citation type="submission" date="2018-12" db="EMBL/GenBank/DDBJ databases">
        <authorList>
            <person name="Li F."/>
        </authorList>
    </citation>
    <scope>NUCLEOTIDE SEQUENCE [LARGE SCALE GENOMIC DNA]</scope>
    <source>
        <strain evidence="6 7">EGI 6500705</strain>
    </source>
</reference>
<dbReference type="EMBL" id="RZGZ01000001">
    <property type="protein sequence ID" value="RUR03622.1"/>
    <property type="molecule type" value="Genomic_DNA"/>
</dbReference>
<gene>
    <name evidence="6" type="ORF">ELQ94_00375</name>
</gene>
<dbReference type="RefSeq" id="WP_127047198.1">
    <property type="nucleotide sequence ID" value="NZ_RZGZ01000001.1"/>
</dbReference>
<feature type="active site" description="Schiff-base intermediate with substrate" evidence="4">
    <location>
        <position position="159"/>
    </location>
</feature>
<evidence type="ECO:0000313" key="7">
    <source>
        <dbReference type="Proteomes" id="UP000274909"/>
    </source>
</evidence>
<protein>
    <submittedName>
        <fullName evidence="6">Dihydrodipicolinate synthase family protein</fullName>
    </submittedName>
</protein>
<sequence>MFTGLSAFPLTPFRDSTVDEQTYAHLIGRLVVAGVDSITALGSTGSYMYLDREERRRIAAAAVRSAGDVPVMVGIGALRTSQVQRLAEDAQQAGASAVILAPVTYQALTPDEVFGLFEDVTAALSVPLVVYDNPGTTHVTFTDDLYERIAALPHVASIKIPGVPPVADAAADRVRTIRDRLPASVSIGVSGDAVAATGLGAGCDLWYSVIGGTLPTLALGITRAALAGDHTAATAESERLTPLWRLFREFGSIRVTAAIAEHLGLVPPDSLPRPVRGLDSDGRARVAQIVEALRFSD</sequence>
<dbReference type="GO" id="GO:0005829">
    <property type="term" value="C:cytosol"/>
    <property type="evidence" value="ECO:0007669"/>
    <property type="project" value="TreeGrafter"/>
</dbReference>
<proteinExistence type="inferred from homology"/>
<name>A0A3S0Y318_9MICO</name>
<feature type="binding site" evidence="5">
    <location>
        <position position="44"/>
    </location>
    <ligand>
        <name>pyruvate</name>
        <dbReference type="ChEBI" id="CHEBI:15361"/>
    </ligand>
</feature>
<dbReference type="Proteomes" id="UP000274909">
    <property type="component" value="Unassembled WGS sequence"/>
</dbReference>
<dbReference type="PANTHER" id="PTHR12128">
    <property type="entry name" value="DIHYDRODIPICOLINATE SYNTHASE"/>
    <property type="match status" value="1"/>
</dbReference>
<dbReference type="CDD" id="cd00408">
    <property type="entry name" value="DHDPS-like"/>
    <property type="match status" value="1"/>
</dbReference>
<comment type="caution">
    <text evidence="6">The sequence shown here is derived from an EMBL/GenBank/DDBJ whole genome shotgun (WGS) entry which is preliminary data.</text>
</comment>
<evidence type="ECO:0000313" key="6">
    <source>
        <dbReference type="EMBL" id="RUR03622.1"/>
    </source>
</evidence>
<dbReference type="InterPro" id="IPR002220">
    <property type="entry name" value="DapA-like"/>
</dbReference>
<dbReference type="PIRSF" id="PIRSF001365">
    <property type="entry name" value="DHDPS"/>
    <property type="match status" value="1"/>
</dbReference>
<dbReference type="SUPFAM" id="SSF51569">
    <property type="entry name" value="Aldolase"/>
    <property type="match status" value="1"/>
</dbReference>
<accession>A0A3S0Y318</accession>
<dbReference type="PANTHER" id="PTHR12128:SF66">
    <property type="entry name" value="4-HYDROXY-2-OXOGLUTARATE ALDOLASE, MITOCHONDRIAL"/>
    <property type="match status" value="1"/>
</dbReference>
<evidence type="ECO:0000256" key="5">
    <source>
        <dbReference type="PIRSR" id="PIRSR001365-2"/>
    </source>
</evidence>
<dbReference type="AlphaFoldDB" id="A0A3S0Y318"/>
<dbReference type="PRINTS" id="PR00146">
    <property type="entry name" value="DHPICSNTHASE"/>
</dbReference>
<organism evidence="6 7">
    <name type="scientific">Labedella endophytica</name>
    <dbReference type="NCBI Taxonomy" id="1523160"/>
    <lineage>
        <taxon>Bacteria</taxon>
        <taxon>Bacillati</taxon>
        <taxon>Actinomycetota</taxon>
        <taxon>Actinomycetes</taxon>
        <taxon>Micrococcales</taxon>
        <taxon>Microbacteriaceae</taxon>
        <taxon>Labedella</taxon>
    </lineage>
</organism>
<comment type="similarity">
    <text evidence="1 3">Belongs to the DapA family.</text>
</comment>
<evidence type="ECO:0000256" key="2">
    <source>
        <dbReference type="ARBA" id="ARBA00023239"/>
    </source>
</evidence>
<dbReference type="GO" id="GO:0008840">
    <property type="term" value="F:4-hydroxy-tetrahydrodipicolinate synthase activity"/>
    <property type="evidence" value="ECO:0007669"/>
    <property type="project" value="TreeGrafter"/>
</dbReference>
<evidence type="ECO:0000256" key="4">
    <source>
        <dbReference type="PIRSR" id="PIRSR001365-1"/>
    </source>
</evidence>
<keyword evidence="7" id="KW-1185">Reference proteome</keyword>
<evidence type="ECO:0000256" key="1">
    <source>
        <dbReference type="ARBA" id="ARBA00007592"/>
    </source>
</evidence>